<accession>A0ABW2S322</accession>
<evidence type="ECO:0000256" key="1">
    <source>
        <dbReference type="SAM" id="MobiDB-lite"/>
    </source>
</evidence>
<evidence type="ECO:0008006" key="4">
    <source>
        <dbReference type="Google" id="ProtNLM"/>
    </source>
</evidence>
<feature type="region of interest" description="Disordered" evidence="1">
    <location>
        <begin position="92"/>
        <end position="117"/>
    </location>
</feature>
<keyword evidence="3" id="KW-1185">Reference proteome</keyword>
<sequence length="117" mass="13106">MALDIDLDAILAKREEVTGSKDRFTFTFAGQTWSAIDPIVADDDWKDELAECESDPDVAEHYLGTEQYEQFLAAGGRAGYLVLAVRQFMEEATAETDAGPTRSSRSSARRQKRSKRR</sequence>
<evidence type="ECO:0000313" key="2">
    <source>
        <dbReference type="EMBL" id="MFC7450553.1"/>
    </source>
</evidence>
<reference evidence="3" key="1">
    <citation type="journal article" date="2019" name="Int. J. Syst. Evol. Microbiol.">
        <title>The Global Catalogue of Microorganisms (GCM) 10K type strain sequencing project: providing services to taxonomists for standard genome sequencing and annotation.</title>
        <authorList>
            <consortium name="The Broad Institute Genomics Platform"/>
            <consortium name="The Broad Institute Genome Sequencing Center for Infectious Disease"/>
            <person name="Wu L."/>
            <person name="Ma J."/>
        </authorList>
    </citation>
    <scope>NUCLEOTIDE SEQUENCE [LARGE SCALE GENOMIC DNA]</scope>
    <source>
        <strain evidence="3">ICMP 19430</strain>
    </source>
</reference>
<proteinExistence type="predicted"/>
<evidence type="ECO:0000313" key="3">
    <source>
        <dbReference type="Proteomes" id="UP001596484"/>
    </source>
</evidence>
<feature type="compositionally biased region" description="Basic residues" evidence="1">
    <location>
        <begin position="107"/>
        <end position="117"/>
    </location>
</feature>
<dbReference type="RefSeq" id="WP_378408599.1">
    <property type="nucleotide sequence ID" value="NZ_JBHTCS010000026.1"/>
</dbReference>
<organism evidence="2 3">
    <name type="scientific">Rhodococcus daqingensis</name>
    <dbReference type="NCBI Taxonomy" id="2479363"/>
    <lineage>
        <taxon>Bacteria</taxon>
        <taxon>Bacillati</taxon>
        <taxon>Actinomycetota</taxon>
        <taxon>Actinomycetes</taxon>
        <taxon>Mycobacteriales</taxon>
        <taxon>Nocardiaceae</taxon>
        <taxon>Rhodococcus</taxon>
    </lineage>
</organism>
<dbReference type="Proteomes" id="UP001596484">
    <property type="component" value="Unassembled WGS sequence"/>
</dbReference>
<comment type="caution">
    <text evidence="2">The sequence shown here is derived from an EMBL/GenBank/DDBJ whole genome shotgun (WGS) entry which is preliminary data.</text>
</comment>
<name>A0ABW2S322_9NOCA</name>
<gene>
    <name evidence="2" type="ORF">ACFQS9_21885</name>
</gene>
<protein>
    <recommendedName>
        <fullName evidence="4">Tail assembly chaperone</fullName>
    </recommendedName>
</protein>
<dbReference type="EMBL" id="JBHTCS010000026">
    <property type="protein sequence ID" value="MFC7450553.1"/>
    <property type="molecule type" value="Genomic_DNA"/>
</dbReference>